<accession>A0ABR2CAT6</accession>
<evidence type="ECO:0000313" key="2">
    <source>
        <dbReference type="Proteomes" id="UP001472677"/>
    </source>
</evidence>
<protein>
    <submittedName>
        <fullName evidence="1">Uncharacterized protein</fullName>
    </submittedName>
</protein>
<organism evidence="1 2">
    <name type="scientific">Hibiscus sabdariffa</name>
    <name type="common">roselle</name>
    <dbReference type="NCBI Taxonomy" id="183260"/>
    <lineage>
        <taxon>Eukaryota</taxon>
        <taxon>Viridiplantae</taxon>
        <taxon>Streptophyta</taxon>
        <taxon>Embryophyta</taxon>
        <taxon>Tracheophyta</taxon>
        <taxon>Spermatophyta</taxon>
        <taxon>Magnoliopsida</taxon>
        <taxon>eudicotyledons</taxon>
        <taxon>Gunneridae</taxon>
        <taxon>Pentapetalae</taxon>
        <taxon>rosids</taxon>
        <taxon>malvids</taxon>
        <taxon>Malvales</taxon>
        <taxon>Malvaceae</taxon>
        <taxon>Malvoideae</taxon>
        <taxon>Hibiscus</taxon>
    </lineage>
</organism>
<proteinExistence type="predicted"/>
<name>A0ABR2CAT6_9ROSI</name>
<gene>
    <name evidence="1" type="ORF">V6N12_068968</name>
</gene>
<reference evidence="1 2" key="1">
    <citation type="journal article" date="2024" name="G3 (Bethesda)">
        <title>Genome assembly of Hibiscus sabdariffa L. provides insights into metabolisms of medicinal natural products.</title>
        <authorList>
            <person name="Kim T."/>
        </authorList>
    </citation>
    <scope>NUCLEOTIDE SEQUENCE [LARGE SCALE GENOMIC DNA]</scope>
    <source>
        <strain evidence="1">TK-2024</strain>
        <tissue evidence="1">Old leaves</tissue>
    </source>
</reference>
<dbReference type="EMBL" id="JBBPBM010000059">
    <property type="protein sequence ID" value="KAK8516361.1"/>
    <property type="molecule type" value="Genomic_DNA"/>
</dbReference>
<evidence type="ECO:0000313" key="1">
    <source>
        <dbReference type="EMBL" id="KAK8516361.1"/>
    </source>
</evidence>
<comment type="caution">
    <text evidence="1">The sequence shown here is derived from an EMBL/GenBank/DDBJ whole genome shotgun (WGS) entry which is preliminary data.</text>
</comment>
<sequence>MFGEWLRVDFGKPKHVGLRRPKQGIVLTKKDIADGETSSNVVRESGTLVPHPSQAMVVGDDHGKSACVEDNKCKNTKCTYVRKDNDGSFFSLRRHVR</sequence>
<dbReference type="Proteomes" id="UP001472677">
    <property type="component" value="Unassembled WGS sequence"/>
</dbReference>
<keyword evidence="2" id="KW-1185">Reference proteome</keyword>